<sequence length="312" mass="33491">MSTLQGWRYGFNSPFRSEVYFVNTRPVTDLRWGTPTPITLRDPDFGMVQVRANGLCIVRVQNPPLFLRTVIGTDSAVDIDEVTELIRREISQALSELVLGTGVGAIDLQSRQTELSGKLRDVVAARVDDEFGLAIDSITMNVSLPDEITQAMTRGVAQGVEESGRMRQLDDLDKYQRVRQIDAMNAAAGNPGGGAMGDMMGAGMGVVLGQQMANQMNQPAQQQTPPPLVQDSQTFHIEINGASAGPYNIGQVREMVANGQLTTHTLVWSAGLAGWMPAGQVPALLAFFVSPPPLPSQPAATPPAPPSNPQDA</sequence>
<dbReference type="PANTHER" id="PTHR37826:SF2">
    <property type="entry name" value="ZINC-RIBBON DOMAIN-CONTAINING PROTEIN"/>
    <property type="match status" value="1"/>
</dbReference>
<evidence type="ECO:0000313" key="4">
    <source>
        <dbReference type="EMBL" id="MPM86236.1"/>
    </source>
</evidence>
<comment type="caution">
    <text evidence="4">The sequence shown here is derived from an EMBL/GenBank/DDBJ whole genome shotgun (WGS) entry which is preliminary data.</text>
</comment>
<protein>
    <submittedName>
        <fullName evidence="4">Uncharacterized protein</fullName>
    </submittedName>
</protein>
<dbReference type="AlphaFoldDB" id="A0A645D9Z7"/>
<reference evidence="4" key="1">
    <citation type="submission" date="2019-08" db="EMBL/GenBank/DDBJ databases">
        <authorList>
            <person name="Kucharzyk K."/>
            <person name="Murdoch R.W."/>
            <person name="Higgins S."/>
            <person name="Loffler F."/>
        </authorList>
    </citation>
    <scope>NUCLEOTIDE SEQUENCE</scope>
</reference>
<dbReference type="CDD" id="cd03408">
    <property type="entry name" value="SPFH_like_u1"/>
    <property type="match status" value="1"/>
</dbReference>
<feature type="domain" description="SPFH" evidence="2">
    <location>
        <begin position="1"/>
        <end position="159"/>
    </location>
</feature>
<feature type="region of interest" description="Disordered" evidence="1">
    <location>
        <begin position="291"/>
        <end position="312"/>
    </location>
</feature>
<dbReference type="InterPro" id="IPR036013">
    <property type="entry name" value="Band_7/SPFH_dom_sf"/>
</dbReference>
<dbReference type="Pfam" id="PF14237">
    <property type="entry name" value="GYF_2"/>
    <property type="match status" value="1"/>
</dbReference>
<dbReference type="PANTHER" id="PTHR37826">
    <property type="entry name" value="FLOTILLIN BAND_7_5 DOMAIN PROTEIN"/>
    <property type="match status" value="1"/>
</dbReference>
<evidence type="ECO:0000259" key="3">
    <source>
        <dbReference type="Pfam" id="PF14237"/>
    </source>
</evidence>
<gene>
    <name evidence="4" type="ORF">SDC9_133324</name>
</gene>
<dbReference type="InterPro" id="IPR025640">
    <property type="entry name" value="GYF_2"/>
</dbReference>
<dbReference type="InterPro" id="IPR033880">
    <property type="entry name" value="SPFH_YdjI"/>
</dbReference>
<feature type="domain" description="GYF" evidence="3">
    <location>
        <begin position="236"/>
        <end position="284"/>
    </location>
</feature>
<dbReference type="SUPFAM" id="SSF117892">
    <property type="entry name" value="Band 7/SPFH domain"/>
    <property type="match status" value="1"/>
</dbReference>
<organism evidence="4">
    <name type="scientific">bioreactor metagenome</name>
    <dbReference type="NCBI Taxonomy" id="1076179"/>
    <lineage>
        <taxon>unclassified sequences</taxon>
        <taxon>metagenomes</taxon>
        <taxon>ecological metagenomes</taxon>
    </lineage>
</organism>
<proteinExistence type="predicted"/>
<evidence type="ECO:0000256" key="1">
    <source>
        <dbReference type="SAM" id="MobiDB-lite"/>
    </source>
</evidence>
<dbReference type="Pfam" id="PF13421">
    <property type="entry name" value="Band_7_1"/>
    <property type="match status" value="1"/>
</dbReference>
<dbReference type="EMBL" id="VSSQ01034334">
    <property type="protein sequence ID" value="MPM86236.1"/>
    <property type="molecule type" value="Genomic_DNA"/>
</dbReference>
<evidence type="ECO:0000259" key="2">
    <source>
        <dbReference type="Pfam" id="PF13421"/>
    </source>
</evidence>
<name>A0A645D9Z7_9ZZZZ</name>
<accession>A0A645D9Z7</accession>